<gene>
    <name evidence="1" type="ORF">MANES_09G112100</name>
</gene>
<dbReference type="EMBL" id="CM004395">
    <property type="protein sequence ID" value="OAY41565.1"/>
    <property type="molecule type" value="Genomic_DNA"/>
</dbReference>
<protein>
    <submittedName>
        <fullName evidence="1">Uncharacterized protein</fullName>
    </submittedName>
</protein>
<accession>A0A2C9VBB2</accession>
<evidence type="ECO:0000313" key="1">
    <source>
        <dbReference type="EMBL" id="OAY41565.1"/>
    </source>
</evidence>
<organism evidence="1">
    <name type="scientific">Manihot esculenta</name>
    <name type="common">Cassava</name>
    <name type="synonym">Jatropha manihot</name>
    <dbReference type="NCBI Taxonomy" id="3983"/>
    <lineage>
        <taxon>Eukaryota</taxon>
        <taxon>Viridiplantae</taxon>
        <taxon>Streptophyta</taxon>
        <taxon>Embryophyta</taxon>
        <taxon>Tracheophyta</taxon>
        <taxon>Spermatophyta</taxon>
        <taxon>Magnoliopsida</taxon>
        <taxon>eudicotyledons</taxon>
        <taxon>Gunneridae</taxon>
        <taxon>Pentapetalae</taxon>
        <taxon>rosids</taxon>
        <taxon>fabids</taxon>
        <taxon>Malpighiales</taxon>
        <taxon>Euphorbiaceae</taxon>
        <taxon>Crotonoideae</taxon>
        <taxon>Manihoteae</taxon>
        <taxon>Manihot</taxon>
    </lineage>
</organism>
<reference evidence="1" key="1">
    <citation type="submission" date="2016-02" db="EMBL/GenBank/DDBJ databases">
        <title>WGS assembly of Manihot esculenta.</title>
        <authorList>
            <person name="Bredeson J.V."/>
            <person name="Prochnik S.E."/>
            <person name="Lyons J.B."/>
            <person name="Schmutz J."/>
            <person name="Grimwood J."/>
            <person name="Vrebalov J."/>
            <person name="Bart R.S."/>
            <person name="Amuge T."/>
            <person name="Ferguson M.E."/>
            <person name="Green R."/>
            <person name="Putnam N."/>
            <person name="Stites J."/>
            <person name="Rounsley S."/>
            <person name="Rokhsar D.S."/>
        </authorList>
    </citation>
    <scope>NUCLEOTIDE SEQUENCE [LARGE SCALE GENOMIC DNA]</scope>
    <source>
        <tissue evidence="1">Leaf</tissue>
    </source>
</reference>
<name>A0A2C9VBB2_MANES</name>
<proteinExistence type="predicted"/>
<dbReference type="AlphaFoldDB" id="A0A2C9VBB2"/>
<sequence length="50" mass="5581">MSTSLTVDGQAQKLILNPVGLVITVLHSEEILAYLCTSRYDNPFIFNIQN</sequence>